<evidence type="ECO:0000313" key="1">
    <source>
        <dbReference type="EMBL" id="RCR66626.1"/>
    </source>
</evidence>
<dbReference type="RefSeq" id="WP_114408875.1">
    <property type="nucleotide sequence ID" value="NZ_QOWE01000025.1"/>
</dbReference>
<comment type="caution">
    <text evidence="1">The sequence shown here is derived from an EMBL/GenBank/DDBJ whole genome shotgun (WGS) entry which is preliminary data.</text>
</comment>
<evidence type="ECO:0000313" key="2">
    <source>
        <dbReference type="Proteomes" id="UP000253383"/>
    </source>
</evidence>
<accession>A0A368JHW3</accession>
<dbReference type="Proteomes" id="UP000253383">
    <property type="component" value="Unassembled WGS sequence"/>
</dbReference>
<protein>
    <submittedName>
        <fullName evidence="1">Uncharacterized protein</fullName>
    </submittedName>
</protein>
<proteinExistence type="predicted"/>
<dbReference type="OrthoDB" id="957014at2"/>
<name>A0A368JHW3_9BACT</name>
<dbReference type="EMBL" id="QOWE01000025">
    <property type="protein sequence ID" value="RCR66626.1"/>
    <property type="molecule type" value="Genomic_DNA"/>
</dbReference>
<sequence length="128" mass="14621">MSTYQSPNPLIHFNNLLPEWGQAADEIYHNYHFLNHALSQTDRLLIPEEALTKLAGLKAALVMTLARLIQDLPPSTHRISNEPIDSISRFNAHINTLKTVNLQTDTSFDDLLQQHPPLKNWFESTVHD</sequence>
<keyword evidence="2" id="KW-1185">Reference proteome</keyword>
<dbReference type="AlphaFoldDB" id="A0A368JHW3"/>
<reference evidence="1 2" key="1">
    <citation type="submission" date="2018-07" db="EMBL/GenBank/DDBJ databases">
        <title>Genome analysis of Larkinella rosea.</title>
        <authorList>
            <person name="Zhou Z."/>
            <person name="Wang G."/>
        </authorList>
    </citation>
    <scope>NUCLEOTIDE SEQUENCE [LARGE SCALE GENOMIC DNA]</scope>
    <source>
        <strain evidence="2">zzj9</strain>
    </source>
</reference>
<organism evidence="1 2">
    <name type="scientific">Larkinella punicea</name>
    <dbReference type="NCBI Taxonomy" id="2315727"/>
    <lineage>
        <taxon>Bacteria</taxon>
        <taxon>Pseudomonadati</taxon>
        <taxon>Bacteroidota</taxon>
        <taxon>Cytophagia</taxon>
        <taxon>Cytophagales</taxon>
        <taxon>Spirosomataceae</taxon>
        <taxon>Larkinella</taxon>
    </lineage>
</organism>
<gene>
    <name evidence="1" type="ORF">DUE52_25320</name>
</gene>